<evidence type="ECO:0000313" key="3">
    <source>
        <dbReference type="EMBL" id="TBW72249.1"/>
    </source>
</evidence>
<protein>
    <submittedName>
        <fullName evidence="3">SDR family NAD(P)-dependent oxidoreductase</fullName>
    </submittedName>
</protein>
<reference evidence="3 4" key="1">
    <citation type="journal article" date="2019" name="Sci. Transl. Med.">
        <title>Quorum sensing between bacterial species on the skin protects against epidermal injury in atopic dermatitis.</title>
        <authorList>
            <person name="Williams M.R."/>
        </authorList>
    </citation>
    <scope>NUCLEOTIDE SEQUENCE [LARGE SCALE GENOMIC DNA]</scope>
    <source>
        <strain evidence="3 4">E7</strain>
    </source>
</reference>
<dbReference type="Proteomes" id="UP000293637">
    <property type="component" value="Unassembled WGS sequence"/>
</dbReference>
<comment type="caution">
    <text evidence="3">The sequence shown here is derived from an EMBL/GenBank/DDBJ whole genome shotgun (WGS) entry which is preliminary data.</text>
</comment>
<dbReference type="GO" id="GO:0016491">
    <property type="term" value="F:oxidoreductase activity"/>
    <property type="evidence" value="ECO:0007669"/>
    <property type="project" value="UniProtKB-KW"/>
</dbReference>
<dbReference type="PANTHER" id="PTHR44196:SF1">
    <property type="entry name" value="DEHYDROGENASE_REDUCTASE SDR FAMILY MEMBER 7B"/>
    <property type="match status" value="1"/>
</dbReference>
<organism evidence="3 4">
    <name type="scientific">Staphylococcus lugdunensis</name>
    <dbReference type="NCBI Taxonomy" id="28035"/>
    <lineage>
        <taxon>Bacteria</taxon>
        <taxon>Bacillati</taxon>
        <taxon>Bacillota</taxon>
        <taxon>Bacilli</taxon>
        <taxon>Bacillales</taxon>
        <taxon>Staphylococcaceae</taxon>
        <taxon>Staphylococcus</taxon>
    </lineage>
</organism>
<evidence type="ECO:0000256" key="1">
    <source>
        <dbReference type="ARBA" id="ARBA00006484"/>
    </source>
</evidence>
<dbReference type="Gene3D" id="3.40.50.720">
    <property type="entry name" value="NAD(P)-binding Rossmann-like Domain"/>
    <property type="match status" value="1"/>
</dbReference>
<name>A0A4Q9WBD7_STALU</name>
<dbReference type="PANTHER" id="PTHR44196">
    <property type="entry name" value="DEHYDROGENASE/REDUCTASE SDR FAMILY MEMBER 7B"/>
    <property type="match status" value="1"/>
</dbReference>
<dbReference type="SUPFAM" id="SSF51735">
    <property type="entry name" value="NAD(P)-binding Rossmann-fold domains"/>
    <property type="match status" value="1"/>
</dbReference>
<comment type="similarity">
    <text evidence="1">Belongs to the short-chain dehydrogenases/reductases (SDR) family.</text>
</comment>
<keyword evidence="2" id="KW-0560">Oxidoreductase</keyword>
<dbReference type="RefSeq" id="WP_002491899.1">
    <property type="nucleotide sequence ID" value="NZ_AP021848.1"/>
</dbReference>
<dbReference type="InterPro" id="IPR002347">
    <property type="entry name" value="SDR_fam"/>
</dbReference>
<dbReference type="InterPro" id="IPR036291">
    <property type="entry name" value="NAD(P)-bd_dom_sf"/>
</dbReference>
<evidence type="ECO:0000313" key="4">
    <source>
        <dbReference type="Proteomes" id="UP000293637"/>
    </source>
</evidence>
<accession>A0A4Q9WBD7</accession>
<dbReference type="EMBL" id="SCHB01000004">
    <property type="protein sequence ID" value="TBW72249.1"/>
    <property type="molecule type" value="Genomic_DNA"/>
</dbReference>
<gene>
    <name evidence="3" type="ORF">EQ812_08200</name>
</gene>
<dbReference type="AlphaFoldDB" id="A0A4Q9WBD7"/>
<dbReference type="Pfam" id="PF00106">
    <property type="entry name" value="adh_short"/>
    <property type="match status" value="1"/>
</dbReference>
<dbReference type="CDD" id="cd05233">
    <property type="entry name" value="SDR_c"/>
    <property type="match status" value="1"/>
</dbReference>
<dbReference type="PRINTS" id="PR00081">
    <property type="entry name" value="GDHRDH"/>
</dbReference>
<evidence type="ECO:0000256" key="2">
    <source>
        <dbReference type="ARBA" id="ARBA00023002"/>
    </source>
</evidence>
<dbReference type="GeneID" id="58089703"/>
<dbReference type="GO" id="GO:0016020">
    <property type="term" value="C:membrane"/>
    <property type="evidence" value="ECO:0007669"/>
    <property type="project" value="TreeGrafter"/>
</dbReference>
<sequence>MIGKHYVVTGGTSGLGLEIVKALLSHGAKVTLIIRDIEKYQSLSLNKYKGHIQTICCDLEQQNDIIALASQWSETIDGIIYSSGLGYFKSIAAHSNKEMIETYAVNLLGFHLLFYGLAPYLVNGASIVAISSQAAFVTQAHAAHYSASKAALNASLNALRIESPELHIMVVNAGPIRTPFHKKADPTMTYATKYSRLMIEPEQLAHRVIKGIIRKEQEINQPTWMHQLLKIYQLAPRTFERIFAPLFKNKM</sequence>
<proteinExistence type="inferred from homology"/>